<sequence>MSKSGSDDDILISQDDIDTLLNDSSFDGAESLFDLGEDAAEDEMGALSQDDIDNLLNTSSEVFDSPEDDGVSDLDDDDLELVSQEDIDRLMKSAMPDGGEDIAPLGDGKIMAGASSVQAGPGTAREMSLDGESVIDESQAVSIEENLVTQETIDRLLAGEAESGAAFESEPEPDLGVEPELDLEKDRGIEPLSEPEPEPDLVAELPVELGVEPAPLSGDETIAQTDIDDLLRDDLPEEDSDVNDLISQDDIDELLRSSEEEDEDIIGALDSPPTGDADGELPLEEDLQVVLEEVREPVTQAVESPPDDPVPAGKWYQSKKIMVAGLAVCLVLVALPVAYFMFFGEKEPRVIPGPRQVADVPKTVAPEAVSVQGDLPRGDDVLSGPGNMVLENFVVLVPGGKVEFVYVTASVSIDYSDARAATEINSHLALYRDIIFEAMDRALASEKIDKVTEADLLDKIKEALNRSLPGRYVEQVQFKVFSTG</sequence>
<proteinExistence type="predicted"/>
<feature type="region of interest" description="Disordered" evidence="1">
    <location>
        <begin position="159"/>
        <end position="242"/>
    </location>
</feature>
<organism evidence="3 4">
    <name type="scientific">Desulforapulum autotrophicum (strain ATCC 43914 / DSM 3382 / VKM B-1955 / HRM2)</name>
    <name type="common">Desulfobacterium autotrophicum</name>
    <dbReference type="NCBI Taxonomy" id="177437"/>
    <lineage>
        <taxon>Bacteria</taxon>
        <taxon>Pseudomonadati</taxon>
        <taxon>Thermodesulfobacteriota</taxon>
        <taxon>Desulfobacteria</taxon>
        <taxon>Desulfobacterales</taxon>
        <taxon>Desulfobacteraceae</taxon>
        <taxon>Desulforapulum</taxon>
    </lineage>
</organism>
<dbReference type="HOGENOM" id="CLU_503204_0_0_7"/>
<dbReference type="Proteomes" id="UP000000442">
    <property type="component" value="Chromosome"/>
</dbReference>
<feature type="compositionally biased region" description="Acidic residues" evidence="1">
    <location>
        <begin position="64"/>
        <end position="75"/>
    </location>
</feature>
<feature type="region of interest" description="Disordered" evidence="1">
    <location>
        <begin position="40"/>
        <end position="75"/>
    </location>
</feature>
<keyword evidence="4" id="KW-1185">Reference proteome</keyword>
<keyword evidence="2" id="KW-1133">Transmembrane helix</keyword>
<dbReference type="EMBL" id="CP001087">
    <property type="protein sequence ID" value="ACN16766.1"/>
    <property type="molecule type" value="Genomic_DNA"/>
</dbReference>
<dbReference type="STRING" id="177437.HRM2_37080"/>
<keyword evidence="2" id="KW-0812">Transmembrane</keyword>
<name>C0QA48_DESAH</name>
<accession>C0QA48</accession>
<evidence type="ECO:0000313" key="3">
    <source>
        <dbReference type="EMBL" id="ACN16766.1"/>
    </source>
</evidence>
<dbReference type="KEGG" id="dat:HRM2_37080"/>
<evidence type="ECO:0000256" key="1">
    <source>
        <dbReference type="SAM" id="MobiDB-lite"/>
    </source>
</evidence>
<gene>
    <name evidence="3" type="ordered locus">HRM2_37080</name>
</gene>
<protein>
    <recommendedName>
        <fullName evidence="5">Flagellar protein FliL</fullName>
    </recommendedName>
</protein>
<dbReference type="RefSeq" id="WP_015905512.1">
    <property type="nucleotide sequence ID" value="NC_012108.1"/>
</dbReference>
<evidence type="ECO:0000256" key="2">
    <source>
        <dbReference type="SAM" id="Phobius"/>
    </source>
</evidence>
<feature type="compositionally biased region" description="Acidic residues" evidence="1">
    <location>
        <begin position="169"/>
        <end position="181"/>
    </location>
</feature>
<keyword evidence="2" id="KW-0472">Membrane</keyword>
<dbReference type="AlphaFoldDB" id="C0QA48"/>
<reference evidence="3 4" key="1">
    <citation type="journal article" date="2009" name="Environ. Microbiol.">
        <title>Genome sequence of Desulfobacterium autotrophicum HRM2, a marine sulfate reducer oxidizing organic carbon completely to carbon dioxide.</title>
        <authorList>
            <person name="Strittmatter A.W."/>
            <person name="Liesegang H."/>
            <person name="Rabus R."/>
            <person name="Decker I."/>
            <person name="Amann J."/>
            <person name="Andres S."/>
            <person name="Henne A."/>
            <person name="Fricke W.F."/>
            <person name="Martinez-Arias R."/>
            <person name="Bartels D."/>
            <person name="Goesmann A."/>
            <person name="Krause L."/>
            <person name="Puehler A."/>
            <person name="Klenk H.P."/>
            <person name="Richter M."/>
            <person name="Schuler M."/>
            <person name="Gloeckner F.O."/>
            <person name="Meyerdierks A."/>
            <person name="Gottschalk G."/>
            <person name="Amann R."/>
        </authorList>
    </citation>
    <scope>NUCLEOTIDE SEQUENCE [LARGE SCALE GENOMIC DNA]</scope>
    <source>
        <strain evidence="4">ATCC 43914 / DSM 3382 / HRM2</strain>
    </source>
</reference>
<feature type="transmembrane region" description="Helical" evidence="2">
    <location>
        <begin position="321"/>
        <end position="342"/>
    </location>
</feature>
<dbReference type="OrthoDB" id="5416956at2"/>
<dbReference type="eggNOG" id="COG1580">
    <property type="taxonomic scope" value="Bacteria"/>
</dbReference>
<feature type="compositionally biased region" description="Low complexity" evidence="1">
    <location>
        <begin position="159"/>
        <end position="168"/>
    </location>
</feature>
<evidence type="ECO:0008006" key="5">
    <source>
        <dbReference type="Google" id="ProtNLM"/>
    </source>
</evidence>
<evidence type="ECO:0000313" key="4">
    <source>
        <dbReference type="Proteomes" id="UP000000442"/>
    </source>
</evidence>